<keyword evidence="2" id="KW-0560">Oxidoreductase</keyword>
<keyword evidence="5" id="KW-1185">Reference proteome</keyword>
<dbReference type="InterPro" id="IPR036291">
    <property type="entry name" value="NAD(P)-bd_dom_sf"/>
</dbReference>
<dbReference type="InterPro" id="IPR013154">
    <property type="entry name" value="ADH-like_N"/>
</dbReference>
<dbReference type="SUPFAM" id="SSF50129">
    <property type="entry name" value="GroES-like"/>
    <property type="match status" value="1"/>
</dbReference>
<evidence type="ECO:0000313" key="4">
    <source>
        <dbReference type="EMBL" id="GLW93246.1"/>
    </source>
</evidence>
<dbReference type="AlphaFoldDB" id="A0A9W6VBK7"/>
<sequence length="347" mass="37627">MFPSTYRTTALVNGEVTVAALPFPHEALGAGTVVIRPDLMGICRADAKEVVGSRDIPTDRGPLFGHEFLGPVAFAGADTGFREGELVTFNPNVTPNRTTGFAEYVFVHGTAAELDQAVIRVPEPDPAWMPEPFACIVHANAKLLELTGLDSLAGKRVGIIGAGCSGLMFALHARHLGASIVVFNRGESRRDFAQQREILTAQEIHPLADAESFRDTFDVVIVVPTIITPDVLHTAATIAAPHGTLHLYGGTRSTDRFPDSTLDIDTIRRQELIKPLTHQAKPLAVSGAYGCARSDYEEAFRLHTTHPEAFPLERLISHYITLDDFPQLITDIATSTRDFPGKVVIST</sequence>
<dbReference type="GO" id="GO:0016491">
    <property type="term" value="F:oxidoreductase activity"/>
    <property type="evidence" value="ECO:0007669"/>
    <property type="project" value="UniProtKB-KW"/>
</dbReference>
<evidence type="ECO:0000256" key="1">
    <source>
        <dbReference type="ARBA" id="ARBA00001947"/>
    </source>
</evidence>
<dbReference type="PANTHER" id="PTHR43401:SF2">
    <property type="entry name" value="L-THREONINE 3-DEHYDROGENASE"/>
    <property type="match status" value="1"/>
</dbReference>
<comment type="cofactor">
    <cofactor evidence="1">
        <name>Zn(2+)</name>
        <dbReference type="ChEBI" id="CHEBI:29105"/>
    </cofactor>
</comment>
<accession>A0A9W6VBK7</accession>
<dbReference type="PANTHER" id="PTHR43401">
    <property type="entry name" value="L-THREONINE 3-DEHYDROGENASE"/>
    <property type="match status" value="1"/>
</dbReference>
<evidence type="ECO:0000313" key="5">
    <source>
        <dbReference type="Proteomes" id="UP001165042"/>
    </source>
</evidence>
<dbReference type="InterPro" id="IPR050129">
    <property type="entry name" value="Zn_alcohol_dh"/>
</dbReference>
<evidence type="ECO:0000259" key="3">
    <source>
        <dbReference type="Pfam" id="PF08240"/>
    </source>
</evidence>
<dbReference type="Proteomes" id="UP001165042">
    <property type="component" value="Unassembled WGS sequence"/>
</dbReference>
<dbReference type="Gene3D" id="3.90.180.10">
    <property type="entry name" value="Medium-chain alcohol dehydrogenases, catalytic domain"/>
    <property type="match status" value="2"/>
</dbReference>
<dbReference type="Gene3D" id="3.40.50.720">
    <property type="entry name" value="NAD(P)-binding Rossmann-like Domain"/>
    <property type="match status" value="1"/>
</dbReference>
<gene>
    <name evidence="4" type="ORF">Aglo03_40620</name>
</gene>
<evidence type="ECO:0000256" key="2">
    <source>
        <dbReference type="ARBA" id="ARBA00023002"/>
    </source>
</evidence>
<dbReference type="EMBL" id="BSSD01000006">
    <property type="protein sequence ID" value="GLW93246.1"/>
    <property type="molecule type" value="Genomic_DNA"/>
</dbReference>
<proteinExistence type="predicted"/>
<dbReference type="Pfam" id="PF08240">
    <property type="entry name" value="ADH_N"/>
    <property type="match status" value="1"/>
</dbReference>
<dbReference type="RefSeq" id="WP_285611609.1">
    <property type="nucleotide sequence ID" value="NZ_BSSD01000006.1"/>
</dbReference>
<protein>
    <recommendedName>
        <fullName evidence="3">Alcohol dehydrogenase-like N-terminal domain-containing protein</fullName>
    </recommendedName>
</protein>
<reference evidence="4" key="1">
    <citation type="submission" date="2023-02" db="EMBL/GenBank/DDBJ databases">
        <title>Actinokineospora globicatena NBRC 15670.</title>
        <authorList>
            <person name="Ichikawa N."/>
            <person name="Sato H."/>
            <person name="Tonouchi N."/>
        </authorList>
    </citation>
    <scope>NUCLEOTIDE SEQUENCE</scope>
    <source>
        <strain evidence="4">NBRC 15670</strain>
    </source>
</reference>
<comment type="caution">
    <text evidence="4">The sequence shown here is derived from an EMBL/GenBank/DDBJ whole genome shotgun (WGS) entry which is preliminary data.</text>
</comment>
<dbReference type="InterPro" id="IPR011032">
    <property type="entry name" value="GroES-like_sf"/>
</dbReference>
<dbReference type="SUPFAM" id="SSF51735">
    <property type="entry name" value="NAD(P)-binding Rossmann-fold domains"/>
    <property type="match status" value="1"/>
</dbReference>
<feature type="domain" description="Alcohol dehydrogenase-like N-terminal" evidence="3">
    <location>
        <begin position="29"/>
        <end position="95"/>
    </location>
</feature>
<name>A0A9W6VBK7_9PSEU</name>
<organism evidence="4 5">
    <name type="scientific">Actinokineospora globicatena</name>
    <dbReference type="NCBI Taxonomy" id="103729"/>
    <lineage>
        <taxon>Bacteria</taxon>
        <taxon>Bacillati</taxon>
        <taxon>Actinomycetota</taxon>
        <taxon>Actinomycetes</taxon>
        <taxon>Pseudonocardiales</taxon>
        <taxon>Pseudonocardiaceae</taxon>
        <taxon>Actinokineospora</taxon>
    </lineage>
</organism>